<evidence type="ECO:0000313" key="3">
    <source>
        <dbReference type="EMBL" id="NEU04336.1"/>
    </source>
</evidence>
<keyword evidence="1" id="KW-0812">Transmembrane</keyword>
<evidence type="ECO:0000313" key="4">
    <source>
        <dbReference type="Proteomes" id="UP000481872"/>
    </source>
</evidence>
<gene>
    <name evidence="3" type="ORF">G3M99_05545</name>
</gene>
<organism evidence="3 4">
    <name type="scientific">Clostridium senegalense</name>
    <dbReference type="NCBI Taxonomy" id="1465809"/>
    <lineage>
        <taxon>Bacteria</taxon>
        <taxon>Bacillati</taxon>
        <taxon>Bacillota</taxon>
        <taxon>Clostridia</taxon>
        <taxon>Eubacteriales</taxon>
        <taxon>Clostridiaceae</taxon>
        <taxon>Clostridium</taxon>
    </lineage>
</organism>
<keyword evidence="1" id="KW-1133">Transmembrane helix</keyword>
<dbReference type="RefSeq" id="WP_199869495.1">
    <property type="nucleotide sequence ID" value="NZ_JAAGPU010000007.1"/>
</dbReference>
<comment type="caution">
    <text evidence="3">The sequence shown here is derived from an EMBL/GenBank/DDBJ whole genome shotgun (WGS) entry which is preliminary data.</text>
</comment>
<protein>
    <submittedName>
        <fullName evidence="3">GerMN domain-containing protein</fullName>
    </submittedName>
</protein>
<reference evidence="3 4" key="1">
    <citation type="submission" date="2020-02" db="EMBL/GenBank/DDBJ databases">
        <title>Genome assembly of a novel Clostridium senegalense strain.</title>
        <authorList>
            <person name="Gupta T.B."/>
            <person name="Jauregui R."/>
            <person name="Maclean P."/>
            <person name="Nawarathana A."/>
            <person name="Brightwell G."/>
        </authorList>
    </citation>
    <scope>NUCLEOTIDE SEQUENCE [LARGE SCALE GENOMIC DNA]</scope>
    <source>
        <strain evidence="3 4">AGRFS4</strain>
    </source>
</reference>
<evidence type="ECO:0000259" key="2">
    <source>
        <dbReference type="SMART" id="SM00909"/>
    </source>
</evidence>
<dbReference type="EMBL" id="JAAGPU010000007">
    <property type="protein sequence ID" value="NEU04336.1"/>
    <property type="molecule type" value="Genomic_DNA"/>
</dbReference>
<keyword evidence="4" id="KW-1185">Reference proteome</keyword>
<dbReference type="Proteomes" id="UP000481872">
    <property type="component" value="Unassembled WGS sequence"/>
</dbReference>
<feature type="domain" description="GerMN" evidence="2">
    <location>
        <begin position="84"/>
        <end position="171"/>
    </location>
</feature>
<feature type="transmembrane region" description="Helical" evidence="1">
    <location>
        <begin position="6"/>
        <end position="25"/>
    </location>
</feature>
<dbReference type="Pfam" id="PF10646">
    <property type="entry name" value="Germane"/>
    <property type="match status" value="1"/>
</dbReference>
<evidence type="ECO:0000256" key="1">
    <source>
        <dbReference type="SAM" id="Phobius"/>
    </source>
</evidence>
<dbReference type="InterPro" id="IPR019606">
    <property type="entry name" value="GerMN"/>
</dbReference>
<keyword evidence="1" id="KW-0472">Membrane</keyword>
<accession>A0A6M0H0L9</accession>
<proteinExistence type="predicted"/>
<sequence length="191" mass="21424">MKKKSIIIILIIAFTIIGVLSFINYDKKDKNSALNKEKIKNLNVKQEESGEYLDLTLYFDGTENDSESKILKEERLVDKEELLGEIIVQELLKGPSVVSQSKAIFPKDTRLLSFSIKDGIAYVNLSEAAKVEMNENKEKTTLTCLATSLTQLSSIDKVMLTIDNKNLQTIGGNYDVSKPFSQEDINGLKLK</sequence>
<name>A0A6M0H0L9_9CLOT</name>
<dbReference type="AlphaFoldDB" id="A0A6M0H0L9"/>
<dbReference type="SMART" id="SM00909">
    <property type="entry name" value="Germane"/>
    <property type="match status" value="1"/>
</dbReference>